<keyword evidence="3" id="KW-0677">Repeat</keyword>
<feature type="compositionally biased region" description="Basic residues" evidence="8">
    <location>
        <begin position="120"/>
        <end position="129"/>
    </location>
</feature>
<feature type="domain" description="C2H2-type" evidence="9">
    <location>
        <begin position="52"/>
        <end position="79"/>
    </location>
</feature>
<gene>
    <name evidence="10" type="ORF">OIDMADRAFT_108783</name>
</gene>
<protein>
    <recommendedName>
        <fullName evidence="9">C2H2-type domain-containing protein</fullName>
    </recommendedName>
</protein>
<name>A0A0C3HZH4_OIDMZ</name>
<dbReference type="SMART" id="SM00355">
    <property type="entry name" value="ZnF_C2H2"/>
    <property type="match status" value="2"/>
</dbReference>
<feature type="region of interest" description="Disordered" evidence="8">
    <location>
        <begin position="697"/>
        <end position="719"/>
    </location>
</feature>
<dbReference type="OrthoDB" id="9439903at2759"/>
<dbReference type="PROSITE" id="PS00028">
    <property type="entry name" value="ZINC_FINGER_C2H2_1"/>
    <property type="match status" value="1"/>
</dbReference>
<keyword evidence="5" id="KW-0862">Zinc</keyword>
<dbReference type="GO" id="GO:0000785">
    <property type="term" value="C:chromatin"/>
    <property type="evidence" value="ECO:0007669"/>
    <property type="project" value="TreeGrafter"/>
</dbReference>
<evidence type="ECO:0000256" key="4">
    <source>
        <dbReference type="ARBA" id="ARBA00022771"/>
    </source>
</evidence>
<dbReference type="GO" id="GO:0000981">
    <property type="term" value="F:DNA-binding transcription factor activity, RNA polymerase II-specific"/>
    <property type="evidence" value="ECO:0007669"/>
    <property type="project" value="InterPro"/>
</dbReference>
<evidence type="ECO:0000256" key="3">
    <source>
        <dbReference type="ARBA" id="ARBA00022737"/>
    </source>
</evidence>
<dbReference type="GO" id="GO:0006351">
    <property type="term" value="P:DNA-templated transcription"/>
    <property type="evidence" value="ECO:0007669"/>
    <property type="project" value="InterPro"/>
</dbReference>
<dbReference type="Pfam" id="PF04082">
    <property type="entry name" value="Fungal_trans"/>
    <property type="match status" value="1"/>
</dbReference>
<keyword evidence="4 7" id="KW-0863">Zinc-finger</keyword>
<evidence type="ECO:0000313" key="11">
    <source>
        <dbReference type="Proteomes" id="UP000054321"/>
    </source>
</evidence>
<reference evidence="11" key="2">
    <citation type="submission" date="2015-01" db="EMBL/GenBank/DDBJ databases">
        <title>Evolutionary Origins and Diversification of the Mycorrhizal Mutualists.</title>
        <authorList>
            <consortium name="DOE Joint Genome Institute"/>
            <consortium name="Mycorrhizal Genomics Consortium"/>
            <person name="Kohler A."/>
            <person name="Kuo A."/>
            <person name="Nagy L.G."/>
            <person name="Floudas D."/>
            <person name="Copeland A."/>
            <person name="Barry K.W."/>
            <person name="Cichocki N."/>
            <person name="Veneault-Fourrey C."/>
            <person name="LaButti K."/>
            <person name="Lindquist E.A."/>
            <person name="Lipzen A."/>
            <person name="Lundell T."/>
            <person name="Morin E."/>
            <person name="Murat C."/>
            <person name="Riley R."/>
            <person name="Ohm R."/>
            <person name="Sun H."/>
            <person name="Tunlid A."/>
            <person name="Henrissat B."/>
            <person name="Grigoriev I.V."/>
            <person name="Hibbett D.S."/>
            <person name="Martin F."/>
        </authorList>
    </citation>
    <scope>NUCLEOTIDE SEQUENCE [LARGE SCALE GENOMIC DNA]</scope>
    <source>
        <strain evidence="11">Zn</strain>
    </source>
</reference>
<dbReference type="InterPro" id="IPR013087">
    <property type="entry name" value="Znf_C2H2_type"/>
</dbReference>
<keyword evidence="6" id="KW-0539">Nucleus</keyword>
<dbReference type="HOGENOM" id="CLU_014245_1_0_1"/>
<proteinExistence type="predicted"/>
<dbReference type="InterPro" id="IPR036236">
    <property type="entry name" value="Znf_C2H2_sf"/>
</dbReference>
<keyword evidence="2" id="KW-0479">Metal-binding</keyword>
<dbReference type="STRING" id="913774.A0A0C3HZH4"/>
<evidence type="ECO:0000256" key="6">
    <source>
        <dbReference type="ARBA" id="ARBA00023242"/>
    </source>
</evidence>
<evidence type="ECO:0000256" key="7">
    <source>
        <dbReference type="PROSITE-ProRule" id="PRU00042"/>
    </source>
</evidence>
<evidence type="ECO:0000256" key="8">
    <source>
        <dbReference type="SAM" id="MobiDB-lite"/>
    </source>
</evidence>
<feature type="compositionally biased region" description="Low complexity" evidence="8">
    <location>
        <begin position="31"/>
        <end position="41"/>
    </location>
</feature>
<dbReference type="Proteomes" id="UP000054321">
    <property type="component" value="Unassembled WGS sequence"/>
</dbReference>
<evidence type="ECO:0000313" key="10">
    <source>
        <dbReference type="EMBL" id="KIN08250.1"/>
    </source>
</evidence>
<evidence type="ECO:0000256" key="2">
    <source>
        <dbReference type="ARBA" id="ARBA00022723"/>
    </source>
</evidence>
<dbReference type="GO" id="GO:0008270">
    <property type="term" value="F:zinc ion binding"/>
    <property type="evidence" value="ECO:0007669"/>
    <property type="project" value="UniProtKB-KW"/>
</dbReference>
<dbReference type="PANTHER" id="PTHR40626:SF12">
    <property type="entry name" value="RFEC"/>
    <property type="match status" value="1"/>
</dbReference>
<evidence type="ECO:0000259" key="9">
    <source>
        <dbReference type="PROSITE" id="PS50157"/>
    </source>
</evidence>
<dbReference type="PROSITE" id="PS50157">
    <property type="entry name" value="ZINC_FINGER_C2H2_2"/>
    <property type="match status" value="1"/>
</dbReference>
<accession>A0A0C3HZH4</accession>
<dbReference type="SUPFAM" id="SSF57667">
    <property type="entry name" value="beta-beta-alpha zinc fingers"/>
    <property type="match status" value="1"/>
</dbReference>
<evidence type="ECO:0000256" key="5">
    <source>
        <dbReference type="ARBA" id="ARBA00022833"/>
    </source>
</evidence>
<dbReference type="GO" id="GO:0000978">
    <property type="term" value="F:RNA polymerase II cis-regulatory region sequence-specific DNA binding"/>
    <property type="evidence" value="ECO:0007669"/>
    <property type="project" value="InterPro"/>
</dbReference>
<dbReference type="PANTHER" id="PTHR40626">
    <property type="entry name" value="MIP31509P"/>
    <property type="match status" value="1"/>
</dbReference>
<organism evidence="10 11">
    <name type="scientific">Oidiodendron maius (strain Zn)</name>
    <dbReference type="NCBI Taxonomy" id="913774"/>
    <lineage>
        <taxon>Eukaryota</taxon>
        <taxon>Fungi</taxon>
        <taxon>Dikarya</taxon>
        <taxon>Ascomycota</taxon>
        <taxon>Pezizomycotina</taxon>
        <taxon>Leotiomycetes</taxon>
        <taxon>Leotiomycetes incertae sedis</taxon>
        <taxon>Myxotrichaceae</taxon>
        <taxon>Oidiodendron</taxon>
    </lineage>
</organism>
<feature type="region of interest" description="Disordered" evidence="8">
    <location>
        <begin position="110"/>
        <end position="210"/>
    </location>
</feature>
<dbReference type="InterPro" id="IPR007219">
    <property type="entry name" value="XnlR_reg_dom"/>
</dbReference>
<keyword evidence="11" id="KW-1185">Reference proteome</keyword>
<comment type="subcellular location">
    <subcellularLocation>
        <location evidence="1">Nucleus</location>
    </subcellularLocation>
</comment>
<dbReference type="EMBL" id="KN832870">
    <property type="protein sequence ID" value="KIN08250.1"/>
    <property type="molecule type" value="Genomic_DNA"/>
</dbReference>
<dbReference type="CDD" id="cd12148">
    <property type="entry name" value="fungal_TF_MHR"/>
    <property type="match status" value="1"/>
</dbReference>
<dbReference type="GO" id="GO:0005634">
    <property type="term" value="C:nucleus"/>
    <property type="evidence" value="ECO:0007669"/>
    <property type="project" value="UniProtKB-SubCell"/>
</dbReference>
<dbReference type="Gene3D" id="3.30.160.60">
    <property type="entry name" value="Classic Zinc Finger"/>
    <property type="match status" value="2"/>
</dbReference>
<dbReference type="InterPro" id="IPR051059">
    <property type="entry name" value="VerF-like"/>
</dbReference>
<evidence type="ECO:0000256" key="1">
    <source>
        <dbReference type="ARBA" id="ARBA00004123"/>
    </source>
</evidence>
<sequence>MLDNLEPPTHVVGSQGRRGILPSAPGRPAVTTTGTGSTKNTMIPAKDADGKFPCPHCTKTYLHAKHLKRHLLRHTGDRPYMCVLCRDTFSRSDILKRHFQKCSIRRGNPTGASHLSHAQAHLKKSHPGPHKPATIMSNENDMMAANGMGGMTDPSMHPFGVIPDGSMNDTGPGLTEEQVDQLSRSNSLKRLGNGTGRDGRNMAVPQGGFNPSYPGGIASTMPSGMNPSHAFSMPNGQNGHSYSQNYDFAGNGTTPQPQSVADLQSLSNGRVTTMPVCSPSSAGETQIWSQVFQPTSHEAFMNTYAIKHDSSPTTLFPTVYPSHGLPVTSDFPNWNFQNDPLEQISNRLIYYCFPPSTPISPRGNETKRYLSADNIKHFLEHFSSFQGHFPIIHVPSFRIADAYEGLLLALICIGAVYSERIKPGQVREMMEVAKAAIERNSEAYAIVLHEKNGGGFDEPIASDNSTLEQITAIYLMLIIFIWHGTPIQREKARREFPLVVALARKARLTQPMTIPPLSALHQPNVSVEHFNAASFDWSAWMEQEKRSRVLFAIFLLDSVMGLYFNTEPLLDSYEIKIPLPADDAAWDAKSSMECAEALGLHGPVAARDRNPNGTRRSKQPEMNNALRALMHNVYDLSPGTTNLYSKFILVHGLHVQLWFAQKNITNEFAQAVPQPLSYPSSGTSTPMSQNDWVIRSVDTPGGGATSRSTSGHGTPVEADAQQQLARVHAAFDKWKKVWDRDMAAQYPPASSGFRRFGFCRDGAPFYYLAKYLMQNAYDVRAAPDQRFGQIMSLIKSAKNHVVPDSVKRGEDLGSVSDIDKDYGVSNLILDMAQLFKPLKQDDSPVVGVHTNIGGSMA</sequence>
<dbReference type="InParanoid" id="A0A0C3HZH4"/>
<feature type="region of interest" description="Disordered" evidence="8">
    <location>
        <begin position="1"/>
        <end position="44"/>
    </location>
</feature>
<dbReference type="AlphaFoldDB" id="A0A0C3HZH4"/>
<reference evidence="10 11" key="1">
    <citation type="submission" date="2014-04" db="EMBL/GenBank/DDBJ databases">
        <authorList>
            <consortium name="DOE Joint Genome Institute"/>
            <person name="Kuo A."/>
            <person name="Martino E."/>
            <person name="Perotto S."/>
            <person name="Kohler A."/>
            <person name="Nagy L.G."/>
            <person name="Floudas D."/>
            <person name="Copeland A."/>
            <person name="Barry K.W."/>
            <person name="Cichocki N."/>
            <person name="Veneault-Fourrey C."/>
            <person name="LaButti K."/>
            <person name="Lindquist E.A."/>
            <person name="Lipzen A."/>
            <person name="Lundell T."/>
            <person name="Morin E."/>
            <person name="Murat C."/>
            <person name="Sun H."/>
            <person name="Tunlid A."/>
            <person name="Henrissat B."/>
            <person name="Grigoriev I.V."/>
            <person name="Hibbett D.S."/>
            <person name="Martin F."/>
            <person name="Nordberg H.P."/>
            <person name="Cantor M.N."/>
            <person name="Hua S.X."/>
        </authorList>
    </citation>
    <scope>NUCLEOTIDE SEQUENCE [LARGE SCALE GENOMIC DNA]</scope>
    <source>
        <strain evidence="10 11">Zn</strain>
    </source>
</reference>